<proteinExistence type="inferred from homology"/>
<keyword evidence="7" id="KW-1185">Reference proteome</keyword>
<feature type="non-terminal residue" evidence="6">
    <location>
        <position position="1"/>
    </location>
</feature>
<evidence type="ECO:0000256" key="4">
    <source>
        <dbReference type="ARBA" id="ARBA00023136"/>
    </source>
</evidence>
<comment type="caution">
    <text evidence="6">The sequence shown here is derived from an EMBL/GenBank/DDBJ whole genome shotgun (WGS) entry which is preliminary data.</text>
</comment>
<organism evidence="6 7">
    <name type="scientific">Cirrhinus mrigala</name>
    <name type="common">Mrigala</name>
    <dbReference type="NCBI Taxonomy" id="683832"/>
    <lineage>
        <taxon>Eukaryota</taxon>
        <taxon>Metazoa</taxon>
        <taxon>Chordata</taxon>
        <taxon>Craniata</taxon>
        <taxon>Vertebrata</taxon>
        <taxon>Euteleostomi</taxon>
        <taxon>Actinopterygii</taxon>
        <taxon>Neopterygii</taxon>
        <taxon>Teleostei</taxon>
        <taxon>Ostariophysi</taxon>
        <taxon>Cypriniformes</taxon>
        <taxon>Cyprinidae</taxon>
        <taxon>Labeoninae</taxon>
        <taxon>Labeonini</taxon>
        <taxon>Cirrhinus</taxon>
    </lineage>
</organism>
<evidence type="ECO:0000256" key="1">
    <source>
        <dbReference type="ARBA" id="ARBA00008335"/>
    </source>
</evidence>
<keyword evidence="2 5" id="KW-0812">Transmembrane</keyword>
<name>A0ABD0Q3B9_CIRMR</name>
<evidence type="ECO:0000256" key="3">
    <source>
        <dbReference type="ARBA" id="ARBA00022989"/>
    </source>
</evidence>
<dbReference type="PANTHER" id="PTHR23121">
    <property type="entry name" value="SODIUM-DEPENDENT GLUCOSE TRANSPORTER 1"/>
    <property type="match status" value="1"/>
</dbReference>
<feature type="non-terminal residue" evidence="6">
    <location>
        <position position="59"/>
    </location>
</feature>
<evidence type="ECO:0008006" key="8">
    <source>
        <dbReference type="Google" id="ProtNLM"/>
    </source>
</evidence>
<sequence length="59" mass="6297">LAVSTLTISVVFAVIPLCNKLLMLAFALAVSGLAMGVIDTISNLQLVKIYQKDSTVFLQ</sequence>
<gene>
    <name evidence="6" type="ORF">M9458_023179</name>
</gene>
<evidence type="ECO:0000256" key="2">
    <source>
        <dbReference type="ARBA" id="ARBA00022692"/>
    </source>
</evidence>
<dbReference type="AlphaFoldDB" id="A0ABD0Q3B9"/>
<comment type="similarity">
    <text evidence="1">Belongs to the major facilitator superfamily.</text>
</comment>
<evidence type="ECO:0000313" key="6">
    <source>
        <dbReference type="EMBL" id="KAL0180773.1"/>
    </source>
</evidence>
<dbReference type="Proteomes" id="UP001529510">
    <property type="component" value="Unassembled WGS sequence"/>
</dbReference>
<keyword evidence="3 5" id="KW-1133">Transmembrane helix</keyword>
<evidence type="ECO:0000256" key="5">
    <source>
        <dbReference type="SAM" id="Phobius"/>
    </source>
</evidence>
<feature type="transmembrane region" description="Helical" evidence="5">
    <location>
        <begin position="6"/>
        <end position="38"/>
    </location>
</feature>
<keyword evidence="4 5" id="KW-0472">Membrane</keyword>
<accession>A0ABD0Q3B9</accession>
<dbReference type="EMBL" id="JAMKFB020000011">
    <property type="protein sequence ID" value="KAL0180773.1"/>
    <property type="molecule type" value="Genomic_DNA"/>
</dbReference>
<protein>
    <recommendedName>
        <fullName evidence="8">MFS transporter</fullName>
    </recommendedName>
</protein>
<dbReference type="PANTHER" id="PTHR23121:SF10">
    <property type="entry name" value="MAJOR FACILITATOR SUPERFAMILY DOMAIN-CONTAINING PROTEIN 4A"/>
    <property type="match status" value="1"/>
</dbReference>
<reference evidence="6 7" key="1">
    <citation type="submission" date="2024-05" db="EMBL/GenBank/DDBJ databases">
        <title>Genome sequencing and assembly of Indian major carp, Cirrhinus mrigala (Hamilton, 1822).</title>
        <authorList>
            <person name="Mohindra V."/>
            <person name="Chowdhury L.M."/>
            <person name="Lal K."/>
            <person name="Jena J.K."/>
        </authorList>
    </citation>
    <scope>NUCLEOTIDE SEQUENCE [LARGE SCALE GENOMIC DNA]</scope>
    <source>
        <strain evidence="6">CM1030</strain>
        <tissue evidence="6">Blood</tissue>
    </source>
</reference>
<evidence type="ECO:0000313" key="7">
    <source>
        <dbReference type="Proteomes" id="UP001529510"/>
    </source>
</evidence>